<dbReference type="PANTHER" id="PTHR24305">
    <property type="entry name" value="CYTOCHROME P450"/>
    <property type="match status" value="1"/>
</dbReference>
<accession>A0ABR1R7Q4</accession>
<comment type="caution">
    <text evidence="9">The sequence shown here is derived from an EMBL/GenBank/DDBJ whole genome shotgun (WGS) entry which is preliminary data.</text>
</comment>
<comment type="cofactor">
    <cofactor evidence="1">
        <name>heme</name>
        <dbReference type="ChEBI" id="CHEBI:30413"/>
    </cofactor>
</comment>
<keyword evidence="8" id="KW-1133">Transmembrane helix</keyword>
<dbReference type="InterPro" id="IPR036396">
    <property type="entry name" value="Cyt_P450_sf"/>
</dbReference>
<gene>
    <name evidence="9" type="ORF">PG991_013984</name>
</gene>
<dbReference type="Pfam" id="PF00067">
    <property type="entry name" value="p450"/>
    <property type="match status" value="1"/>
</dbReference>
<keyword evidence="3" id="KW-0349">Heme</keyword>
<keyword evidence="7" id="KW-0503">Monooxygenase</keyword>
<evidence type="ECO:0000313" key="9">
    <source>
        <dbReference type="EMBL" id="KAK8001762.1"/>
    </source>
</evidence>
<evidence type="ECO:0000313" key="10">
    <source>
        <dbReference type="Proteomes" id="UP001396898"/>
    </source>
</evidence>
<keyword evidence="6" id="KW-0408">Iron</keyword>
<dbReference type="EMBL" id="JAQQWI010000018">
    <property type="protein sequence ID" value="KAK8001762.1"/>
    <property type="molecule type" value="Genomic_DNA"/>
</dbReference>
<proteinExistence type="inferred from homology"/>
<keyword evidence="5" id="KW-0560">Oxidoreductase</keyword>
<evidence type="ECO:0000256" key="3">
    <source>
        <dbReference type="ARBA" id="ARBA00022617"/>
    </source>
</evidence>
<keyword evidence="8" id="KW-0472">Membrane</keyword>
<evidence type="ECO:0000256" key="7">
    <source>
        <dbReference type="ARBA" id="ARBA00023033"/>
    </source>
</evidence>
<keyword evidence="8" id="KW-0812">Transmembrane</keyword>
<dbReference type="CDD" id="cd11062">
    <property type="entry name" value="CYP58-like"/>
    <property type="match status" value="1"/>
</dbReference>
<dbReference type="PANTHER" id="PTHR24305:SF157">
    <property type="entry name" value="N-ACETYLTRYPTOPHAN 6-HYDROXYLASE IVOC-RELATED"/>
    <property type="match status" value="1"/>
</dbReference>
<dbReference type="Proteomes" id="UP001396898">
    <property type="component" value="Unassembled WGS sequence"/>
</dbReference>
<keyword evidence="4" id="KW-0479">Metal-binding</keyword>
<evidence type="ECO:0000256" key="8">
    <source>
        <dbReference type="SAM" id="Phobius"/>
    </source>
</evidence>
<evidence type="ECO:0000256" key="6">
    <source>
        <dbReference type="ARBA" id="ARBA00023004"/>
    </source>
</evidence>
<reference evidence="9 10" key="1">
    <citation type="submission" date="2023-01" db="EMBL/GenBank/DDBJ databases">
        <title>Analysis of 21 Apiospora genomes using comparative genomics revels a genus with tremendous synthesis potential of carbohydrate active enzymes and secondary metabolites.</title>
        <authorList>
            <person name="Sorensen T."/>
        </authorList>
    </citation>
    <scope>NUCLEOTIDE SEQUENCE [LARGE SCALE GENOMIC DNA]</scope>
    <source>
        <strain evidence="9 10">CBS 20057</strain>
    </source>
</reference>
<dbReference type="InterPro" id="IPR002401">
    <property type="entry name" value="Cyt_P450_E_grp-I"/>
</dbReference>
<evidence type="ECO:0000256" key="5">
    <source>
        <dbReference type="ARBA" id="ARBA00023002"/>
    </source>
</evidence>
<evidence type="ECO:0000256" key="4">
    <source>
        <dbReference type="ARBA" id="ARBA00022723"/>
    </source>
</evidence>
<dbReference type="SUPFAM" id="SSF48264">
    <property type="entry name" value="Cytochrome P450"/>
    <property type="match status" value="1"/>
</dbReference>
<dbReference type="PRINTS" id="PR00385">
    <property type="entry name" value="P450"/>
</dbReference>
<dbReference type="Gene3D" id="1.10.630.10">
    <property type="entry name" value="Cytochrome P450"/>
    <property type="match status" value="1"/>
</dbReference>
<sequence>MDATKAYDMDAVRRVALSSVTSPRTWILLGAAVGVYFVSIWTYNLLLHPLAGFPGPKLAAATRIYEFYYDVIKRGQYVYKIEEMHKKYGPIVRINPYEIVINDPEFYNDVYVAGNTRRTGIWPRYRTGIGFDDSHTMTENHELHRRRRKPLEPFFSRLGISRMEEMIVAETSLLNSRLEEMKGSKAVIRLDHVFSAFAGDVIGRICCETPPSMMKNPDFGKEWQVARANRENRAATSPVHAHSSTGRIASTNGTCSLARIFPTGLLYKIYPGASGFNEFRQMMAQHIVETKRENAEGKHYDENASNSIFRYIVTSEMPPSEQSVERLSREAMVLFGAGTATTARTLGFMCYYLLRDPAMKKRLTEELAPVMANYPAASPRWAELEKLVYLQAVIKEGLRLSFGVMRRLPRTAPDVALQYKQWTIPKGTPVGMAAYSLHTDPDVYPEPFRFVPERWLGAYNPKMDRNWVPFTRGSRNCLGINLAMAEMNHAMAVMFRPGGPALTLYETDESDISQSVDFLMPLPKLDSRGTRVTVE</sequence>
<evidence type="ECO:0000256" key="2">
    <source>
        <dbReference type="ARBA" id="ARBA00010617"/>
    </source>
</evidence>
<organism evidence="9 10">
    <name type="scientific">Apiospora marii</name>
    <dbReference type="NCBI Taxonomy" id="335849"/>
    <lineage>
        <taxon>Eukaryota</taxon>
        <taxon>Fungi</taxon>
        <taxon>Dikarya</taxon>
        <taxon>Ascomycota</taxon>
        <taxon>Pezizomycotina</taxon>
        <taxon>Sordariomycetes</taxon>
        <taxon>Xylariomycetidae</taxon>
        <taxon>Amphisphaeriales</taxon>
        <taxon>Apiosporaceae</taxon>
        <taxon>Apiospora</taxon>
    </lineage>
</organism>
<protein>
    <submittedName>
        <fullName evidence="9">Cytochrome P450</fullName>
    </submittedName>
</protein>
<dbReference type="InterPro" id="IPR001128">
    <property type="entry name" value="Cyt_P450"/>
</dbReference>
<name>A0ABR1R7Q4_9PEZI</name>
<comment type="similarity">
    <text evidence="2">Belongs to the cytochrome P450 family.</text>
</comment>
<keyword evidence="10" id="KW-1185">Reference proteome</keyword>
<dbReference type="InterPro" id="IPR050121">
    <property type="entry name" value="Cytochrome_P450_monoxygenase"/>
</dbReference>
<dbReference type="PRINTS" id="PR00463">
    <property type="entry name" value="EP450I"/>
</dbReference>
<feature type="transmembrane region" description="Helical" evidence="8">
    <location>
        <begin position="26"/>
        <end position="47"/>
    </location>
</feature>
<evidence type="ECO:0000256" key="1">
    <source>
        <dbReference type="ARBA" id="ARBA00001971"/>
    </source>
</evidence>